<evidence type="ECO:0000313" key="2">
    <source>
        <dbReference type="Proteomes" id="UP000197468"/>
    </source>
</evidence>
<dbReference type="AlphaFoldDB" id="A0A246JK06"/>
<protein>
    <recommendedName>
        <fullName evidence="3">HDOD domain-containing protein</fullName>
    </recommendedName>
</protein>
<organism evidence="1 2">
    <name type="scientific">Roseateles aquatilis</name>
    <dbReference type="NCBI Taxonomy" id="431061"/>
    <lineage>
        <taxon>Bacteria</taxon>
        <taxon>Pseudomonadati</taxon>
        <taxon>Pseudomonadota</taxon>
        <taxon>Betaproteobacteria</taxon>
        <taxon>Burkholderiales</taxon>
        <taxon>Sphaerotilaceae</taxon>
        <taxon>Roseateles</taxon>
    </lineage>
</organism>
<evidence type="ECO:0008006" key="3">
    <source>
        <dbReference type="Google" id="ProtNLM"/>
    </source>
</evidence>
<proteinExistence type="predicted"/>
<dbReference type="Proteomes" id="UP000197468">
    <property type="component" value="Unassembled WGS sequence"/>
</dbReference>
<reference evidence="1 2" key="1">
    <citation type="journal article" date="2008" name="Int. J. Syst. Evol. Microbiol.">
        <title>Description of Roseateles aquatilis sp. nov. and Roseateles terrae sp. nov., in the class Betaproteobacteria, and emended description of the genus Roseateles.</title>
        <authorList>
            <person name="Gomila M."/>
            <person name="Bowien B."/>
            <person name="Falsen E."/>
            <person name="Moore E.R."/>
            <person name="Lalucat J."/>
        </authorList>
    </citation>
    <scope>NUCLEOTIDE SEQUENCE [LARGE SCALE GENOMIC DNA]</scope>
    <source>
        <strain evidence="1 2">CCUG 48205</strain>
    </source>
</reference>
<dbReference type="RefSeq" id="WP_088382126.1">
    <property type="nucleotide sequence ID" value="NZ_NIOF01000001.1"/>
</dbReference>
<dbReference type="InterPro" id="IPR035919">
    <property type="entry name" value="EAL_sf"/>
</dbReference>
<dbReference type="Gene3D" id="3.20.20.450">
    <property type="entry name" value="EAL domain"/>
    <property type="match status" value="1"/>
</dbReference>
<name>A0A246JK06_9BURK</name>
<dbReference type="OrthoDB" id="9804751at2"/>
<gene>
    <name evidence="1" type="ORF">CDN99_00240</name>
</gene>
<accession>A0A246JK06</accession>
<evidence type="ECO:0000313" key="1">
    <source>
        <dbReference type="EMBL" id="OWQ92978.1"/>
    </source>
</evidence>
<sequence>MHTSRPSRSGVALARLLIRPEPARVRFARQPIVDGSVEPMGQELSFRWSDGPRRTQPPPSPYATSMLLSQALLDGGLAHRRPGCLFVEMDGPTLLSPIAEVLCGHLGVIQLSSDLPVQEPITRRIAQLHARGYRFALADVAAPEDPRGEWLPMMSFAKLDVSLASPAGWPAFLALARQAGVVPIADRLADPTDYLRLKALGLRYFQGDLITPAQEETPRALPSCDVDTLTRLYKLARQGVPHDALAMAAAADPALVIRLLTLQRLYARAERPPTTLTDVFAGFPHDVLLGWLHVLRSSTFDLTPSGHSWSHAVREQIHNYRARLIGARACGSPLELEAKIFDLYRRLCSRDSGGVMASELREF</sequence>
<dbReference type="EMBL" id="NIOF01000001">
    <property type="protein sequence ID" value="OWQ92978.1"/>
    <property type="molecule type" value="Genomic_DNA"/>
</dbReference>
<dbReference type="SUPFAM" id="SSF141868">
    <property type="entry name" value="EAL domain-like"/>
    <property type="match status" value="1"/>
</dbReference>
<comment type="caution">
    <text evidence="1">The sequence shown here is derived from an EMBL/GenBank/DDBJ whole genome shotgun (WGS) entry which is preliminary data.</text>
</comment>
<keyword evidence="2" id="KW-1185">Reference proteome</keyword>